<accession>A0ACC0VVK4</accession>
<dbReference type="EMBL" id="CM047585">
    <property type="protein sequence ID" value="KAI9910553.1"/>
    <property type="molecule type" value="Genomic_DNA"/>
</dbReference>
<sequence length="270" mass="30732">MGLTIFALEDVSNNISIHSSATSRSHFWLKEATEDMAEKMAEYTEMIFRFENFVAALLDPRIKAELLPADFCNNSNLRKLRNLFEAEYPAPLKSLVCSQEATTSTSTPADSGDNRQQSTSYLETLVRKKRNQAAQTGPVDEIQIYLSETVIHTSENPLKYWEYNQSRFPRLSRMARDYLAVQSTPVPTKQTFSQAGDVITKKRNRLDPSTVQAVECTASWSETGIPFRSKRREDILELVAHVNPDEAEPADFEFLEDDENNSEDDFDDII</sequence>
<organism evidence="1 2">
    <name type="scientific">Peronosclerospora sorghi</name>
    <dbReference type="NCBI Taxonomy" id="230839"/>
    <lineage>
        <taxon>Eukaryota</taxon>
        <taxon>Sar</taxon>
        <taxon>Stramenopiles</taxon>
        <taxon>Oomycota</taxon>
        <taxon>Peronosporomycetes</taxon>
        <taxon>Peronosporales</taxon>
        <taxon>Peronosporaceae</taxon>
        <taxon>Peronosclerospora</taxon>
    </lineage>
</organism>
<gene>
    <name evidence="1" type="ORF">PsorP6_011039</name>
</gene>
<dbReference type="Proteomes" id="UP001163321">
    <property type="component" value="Chromosome 6"/>
</dbReference>
<reference evidence="1 2" key="1">
    <citation type="journal article" date="2022" name="bioRxiv">
        <title>The genome of the oomycete Peronosclerospora sorghi, a cosmopolitan pathogen of maize and sorghum, is inflated with dispersed pseudogenes.</title>
        <authorList>
            <person name="Fletcher K."/>
            <person name="Martin F."/>
            <person name="Isakeit T."/>
            <person name="Cavanaugh K."/>
            <person name="Magill C."/>
            <person name="Michelmore R."/>
        </authorList>
    </citation>
    <scope>NUCLEOTIDE SEQUENCE [LARGE SCALE GENOMIC DNA]</scope>
    <source>
        <strain evidence="1">P6</strain>
    </source>
</reference>
<evidence type="ECO:0000313" key="2">
    <source>
        <dbReference type="Proteomes" id="UP001163321"/>
    </source>
</evidence>
<evidence type="ECO:0000313" key="1">
    <source>
        <dbReference type="EMBL" id="KAI9910553.1"/>
    </source>
</evidence>
<comment type="caution">
    <text evidence="1">The sequence shown here is derived from an EMBL/GenBank/DDBJ whole genome shotgun (WGS) entry which is preliminary data.</text>
</comment>
<proteinExistence type="predicted"/>
<keyword evidence="2" id="KW-1185">Reference proteome</keyword>
<protein>
    <submittedName>
        <fullName evidence="1">Uncharacterized protein</fullName>
    </submittedName>
</protein>
<name>A0ACC0VVK4_9STRA</name>